<organism evidence="1 2">
    <name type="scientific">Candidatus Faecousia excrementigallinarum</name>
    <dbReference type="NCBI Taxonomy" id="2840806"/>
    <lineage>
        <taxon>Bacteria</taxon>
        <taxon>Bacillati</taxon>
        <taxon>Bacillota</taxon>
        <taxon>Clostridia</taxon>
        <taxon>Eubacteriales</taxon>
        <taxon>Oscillospiraceae</taxon>
        <taxon>Faecousia</taxon>
    </lineage>
</organism>
<gene>
    <name evidence="1" type="ORF">IAB74_01430</name>
</gene>
<name>A0A9D0Z275_9FIRM</name>
<reference evidence="1" key="1">
    <citation type="submission" date="2020-10" db="EMBL/GenBank/DDBJ databases">
        <authorList>
            <person name="Gilroy R."/>
        </authorList>
    </citation>
    <scope>NUCLEOTIDE SEQUENCE</scope>
    <source>
        <strain evidence="1">13361</strain>
    </source>
</reference>
<protein>
    <submittedName>
        <fullName evidence="1">DUF4317 domain-containing protein</fullName>
    </submittedName>
</protein>
<reference evidence="1" key="2">
    <citation type="journal article" date="2021" name="PeerJ">
        <title>Extensive microbial diversity within the chicken gut microbiome revealed by metagenomics and culture.</title>
        <authorList>
            <person name="Gilroy R."/>
            <person name="Ravi A."/>
            <person name="Getino M."/>
            <person name="Pursley I."/>
            <person name="Horton D.L."/>
            <person name="Alikhan N.F."/>
            <person name="Baker D."/>
            <person name="Gharbi K."/>
            <person name="Hall N."/>
            <person name="Watson M."/>
            <person name="Adriaenssens E.M."/>
            <person name="Foster-Nyarko E."/>
            <person name="Jarju S."/>
            <person name="Secka A."/>
            <person name="Antonio M."/>
            <person name="Oren A."/>
            <person name="Chaudhuri R.R."/>
            <person name="La Ragione R."/>
            <person name="Hildebrand F."/>
            <person name="Pallen M.J."/>
        </authorList>
    </citation>
    <scope>NUCLEOTIDE SEQUENCE</scope>
    <source>
        <strain evidence="1">13361</strain>
    </source>
</reference>
<dbReference type="Pfam" id="PF14199">
    <property type="entry name" value="DUF4317"/>
    <property type="match status" value="1"/>
</dbReference>
<evidence type="ECO:0000313" key="1">
    <source>
        <dbReference type="EMBL" id="HIQ67156.1"/>
    </source>
</evidence>
<sequence>MNDKEIGEIRRRVRRDRSNMTAIYGCYVNGQGEIVSQFTQSVGMMSENEGEKYFGLMKRALSGTLGKNLIDVTFTTAQVADSPEHKLLMELRNTRLQNDEIREAFYQKIIESISFPEGYVILLGCDSYDVPFKGKDDSIQLDNSNETYTYLLCAICPVKLTKSTLRYIPEEKKFQDGGANNVMNPPELGFLFPAFDNRATNIYNVLYYTKSNKENHPELAQALFNTQIPMPAAEQKKSFEALLSNSLEQECSMEVVQTVHEQLRQSMDLHKESKVEEPLLISKEQVKDVLQACGVSQEHIAKFSVDFDETFGFEAELHPRNIIDSKHFAVNTPDVSIKVNPERADLLETRTIGGVKYILVCADENVEVNGVNIQFQGEPQPV</sequence>
<proteinExistence type="predicted"/>
<dbReference type="AlphaFoldDB" id="A0A9D0Z275"/>
<dbReference type="EMBL" id="DVFK01000020">
    <property type="protein sequence ID" value="HIQ67156.1"/>
    <property type="molecule type" value="Genomic_DNA"/>
</dbReference>
<comment type="caution">
    <text evidence="1">The sequence shown here is derived from an EMBL/GenBank/DDBJ whole genome shotgun (WGS) entry which is preliminary data.</text>
</comment>
<evidence type="ECO:0000313" key="2">
    <source>
        <dbReference type="Proteomes" id="UP000886796"/>
    </source>
</evidence>
<dbReference type="Proteomes" id="UP000886796">
    <property type="component" value="Unassembled WGS sequence"/>
</dbReference>
<accession>A0A9D0Z275</accession>
<dbReference type="InterPro" id="IPR025466">
    <property type="entry name" value="DUF4317"/>
</dbReference>